<dbReference type="AlphaFoldDB" id="A0AAU7DHD9"/>
<proteinExistence type="predicted"/>
<name>A0AAU7DHD9_9BACT</name>
<feature type="signal peptide" evidence="1">
    <location>
        <begin position="1"/>
        <end position="27"/>
    </location>
</feature>
<dbReference type="RefSeq" id="WP_348262722.1">
    <property type="nucleotide sequence ID" value="NZ_CP121196.1"/>
</dbReference>
<dbReference type="EMBL" id="CP121196">
    <property type="protein sequence ID" value="XBH17497.1"/>
    <property type="molecule type" value="Genomic_DNA"/>
</dbReference>
<evidence type="ECO:0000313" key="2">
    <source>
        <dbReference type="EMBL" id="XBH17497.1"/>
    </source>
</evidence>
<sequence>MKYVALRKTLQSALCLCLTPLMVAQQAAEPQSARYRSLPTATIPDEVVIPKGTRIELVSLEHVSSDTAKEKSLVRFALAKDLVVNGVKVLDVGTPVEGKVSRVRRGVPYRQWGELTITIRRIQIGNHAHMRLRSSDPENPESMVDEWAQCALVFPLCITAIIAFSTLSRTKPTGDNERAVLPPCVGWTFWTGSSFRFTKQHRAESKAAHPPSSQATCSNIASNQSLRGVQVK</sequence>
<feature type="chain" id="PRO_5043414247" evidence="1">
    <location>
        <begin position="28"/>
        <end position="232"/>
    </location>
</feature>
<reference evidence="2" key="1">
    <citation type="submission" date="2023-03" db="EMBL/GenBank/DDBJ databases">
        <title>Edaphobacter sp.</title>
        <authorList>
            <person name="Huber K.J."/>
            <person name="Papendorf J."/>
            <person name="Pilke C."/>
            <person name="Bunk B."/>
            <person name="Sproeer C."/>
            <person name="Pester M."/>
        </authorList>
    </citation>
    <scope>NUCLEOTIDE SEQUENCE</scope>
    <source>
        <strain evidence="2">DSM 110680</strain>
    </source>
</reference>
<gene>
    <name evidence="2" type="ORF">P8935_23395</name>
</gene>
<organism evidence="2">
    <name type="scientific">Telmatobacter sp. DSM 110680</name>
    <dbReference type="NCBI Taxonomy" id="3036704"/>
    <lineage>
        <taxon>Bacteria</taxon>
        <taxon>Pseudomonadati</taxon>
        <taxon>Acidobacteriota</taxon>
        <taxon>Terriglobia</taxon>
        <taxon>Terriglobales</taxon>
        <taxon>Acidobacteriaceae</taxon>
        <taxon>Telmatobacter</taxon>
    </lineage>
</organism>
<keyword evidence="1" id="KW-0732">Signal</keyword>
<accession>A0AAU7DHD9</accession>
<evidence type="ECO:0000256" key="1">
    <source>
        <dbReference type="SAM" id="SignalP"/>
    </source>
</evidence>
<protein>
    <submittedName>
        <fullName evidence="2">Uncharacterized protein</fullName>
    </submittedName>
</protein>